<gene>
    <name evidence="2" type="ORF">LIER_37066</name>
</gene>
<reference evidence="2 3" key="1">
    <citation type="submission" date="2024-01" db="EMBL/GenBank/DDBJ databases">
        <title>The complete chloroplast genome sequence of Lithospermum erythrorhizon: insights into the phylogenetic relationship among Boraginaceae species and the maternal lineages of purple gromwells.</title>
        <authorList>
            <person name="Okada T."/>
            <person name="Watanabe K."/>
        </authorList>
    </citation>
    <scope>NUCLEOTIDE SEQUENCE [LARGE SCALE GENOMIC DNA]</scope>
</reference>
<organism evidence="2 3">
    <name type="scientific">Lithospermum erythrorhizon</name>
    <name type="common">Purple gromwell</name>
    <name type="synonym">Lithospermum officinale var. erythrorhizon</name>
    <dbReference type="NCBI Taxonomy" id="34254"/>
    <lineage>
        <taxon>Eukaryota</taxon>
        <taxon>Viridiplantae</taxon>
        <taxon>Streptophyta</taxon>
        <taxon>Embryophyta</taxon>
        <taxon>Tracheophyta</taxon>
        <taxon>Spermatophyta</taxon>
        <taxon>Magnoliopsida</taxon>
        <taxon>eudicotyledons</taxon>
        <taxon>Gunneridae</taxon>
        <taxon>Pentapetalae</taxon>
        <taxon>asterids</taxon>
        <taxon>lamiids</taxon>
        <taxon>Boraginales</taxon>
        <taxon>Boraginaceae</taxon>
        <taxon>Boraginoideae</taxon>
        <taxon>Lithospermeae</taxon>
        <taxon>Lithospermum</taxon>
    </lineage>
</organism>
<proteinExistence type="predicted"/>
<keyword evidence="3" id="KW-1185">Reference proteome</keyword>
<protein>
    <submittedName>
        <fullName evidence="2">Uncharacterized protein</fullName>
    </submittedName>
</protein>
<sequence length="151" mass="16897">MARPKRGSSTRREVPEAETAAQALTEYRVTKEDEIDRLEELRQSVVHAQQLVEAIEEKAIALLEAQTTEGEVERVTKLMGDLQSQRLSAGLLFSWSNAGAILMDFILNFQKQILSLPSLLEAYKQRFPRGKLEVVPPFLLSTPSKSLASSK</sequence>
<evidence type="ECO:0000256" key="1">
    <source>
        <dbReference type="SAM" id="MobiDB-lite"/>
    </source>
</evidence>
<dbReference type="AlphaFoldDB" id="A0AAV3PIX1"/>
<feature type="region of interest" description="Disordered" evidence="1">
    <location>
        <begin position="1"/>
        <end position="25"/>
    </location>
</feature>
<dbReference type="EMBL" id="BAABME010017451">
    <property type="protein sequence ID" value="GAA0150123.1"/>
    <property type="molecule type" value="Genomic_DNA"/>
</dbReference>
<comment type="caution">
    <text evidence="2">The sequence shown here is derived from an EMBL/GenBank/DDBJ whole genome shotgun (WGS) entry which is preliminary data.</text>
</comment>
<name>A0AAV3PIX1_LITER</name>
<dbReference type="Proteomes" id="UP001454036">
    <property type="component" value="Unassembled WGS sequence"/>
</dbReference>
<evidence type="ECO:0000313" key="2">
    <source>
        <dbReference type="EMBL" id="GAA0150123.1"/>
    </source>
</evidence>
<accession>A0AAV3PIX1</accession>
<evidence type="ECO:0000313" key="3">
    <source>
        <dbReference type="Proteomes" id="UP001454036"/>
    </source>
</evidence>